<keyword evidence="3" id="KW-1185">Reference proteome</keyword>
<dbReference type="Gene3D" id="3.40.1010.10">
    <property type="entry name" value="Cobalt-precorrin-4 Transmethylase, Domain 1"/>
    <property type="match status" value="1"/>
</dbReference>
<dbReference type="GO" id="GO:0008168">
    <property type="term" value="F:methyltransferase activity"/>
    <property type="evidence" value="ECO:0007669"/>
    <property type="project" value="UniProtKB-KW"/>
</dbReference>
<dbReference type="Proteomes" id="UP000277577">
    <property type="component" value="Chromosome"/>
</dbReference>
<dbReference type="GO" id="GO:0032259">
    <property type="term" value="P:methylation"/>
    <property type="evidence" value="ECO:0007669"/>
    <property type="project" value="UniProtKB-KW"/>
</dbReference>
<reference evidence="2 3" key="1">
    <citation type="submission" date="2018-12" db="EMBL/GenBank/DDBJ databases">
        <authorList>
            <consortium name="Pathogen Informatics"/>
        </authorList>
    </citation>
    <scope>NUCLEOTIDE SEQUENCE [LARGE SCALE GENOMIC DNA]</scope>
    <source>
        <strain evidence="2 3">NCTC11976</strain>
    </source>
</reference>
<dbReference type="EMBL" id="LR134173">
    <property type="protein sequence ID" value="VEB35151.1"/>
    <property type="molecule type" value="Genomic_DNA"/>
</dbReference>
<dbReference type="RefSeq" id="WP_028381292.1">
    <property type="nucleotide sequence ID" value="NZ_CAAAIT010000004.1"/>
</dbReference>
<gene>
    <name evidence="2" type="ORF">NCTC11976_01210</name>
</gene>
<dbReference type="InterPro" id="IPR035996">
    <property type="entry name" value="4pyrrol_Methylase_sf"/>
</dbReference>
<keyword evidence="2" id="KW-0489">Methyltransferase</keyword>
<name>A0ABY6T6J4_9GAMM</name>
<dbReference type="SUPFAM" id="SSF53790">
    <property type="entry name" value="Tetrapyrrole methylase"/>
    <property type="match status" value="1"/>
</dbReference>
<evidence type="ECO:0000313" key="3">
    <source>
        <dbReference type="Proteomes" id="UP000277577"/>
    </source>
</evidence>
<evidence type="ECO:0000259" key="1">
    <source>
        <dbReference type="Pfam" id="PF00590"/>
    </source>
</evidence>
<keyword evidence="2" id="KW-0808">Transferase</keyword>
<proteinExistence type="predicted"/>
<accession>A0ABY6T6J4</accession>
<sequence>MGRLIVIGSGIKSIAHLTEESLVLLRNSEKLLFLVNDKIMSDFLKREHQNSESLDEIYFNYTNRQDSYKNLTDKIISDYCLYSSVCVVLYGHPAFFADFALNAVIKIRQQGGTAYVLPAISSLDCLFADLLINPGQGGLCVYDATDLLIYKKNIDVNSNLVLYQVSSLGMNDINISKYLNVLKEYLMAYYPPDHELAVYTASQTPGKIFSNEVKELKDLAIENISHISTIFIPPLKRGELNSNILELFNYII</sequence>
<dbReference type="InterPro" id="IPR014777">
    <property type="entry name" value="4pyrrole_Mease_sub1"/>
</dbReference>
<feature type="domain" description="Tetrapyrrole methylase" evidence="1">
    <location>
        <begin position="3"/>
        <end position="200"/>
    </location>
</feature>
<dbReference type="CDD" id="cd19916">
    <property type="entry name" value="OphMA_like"/>
    <property type="match status" value="1"/>
</dbReference>
<evidence type="ECO:0000313" key="2">
    <source>
        <dbReference type="EMBL" id="VEB35151.1"/>
    </source>
</evidence>
<protein>
    <submittedName>
        <fullName evidence="2">Methylase</fullName>
    </submittedName>
</protein>
<organism evidence="2 3">
    <name type="scientific">Legionella cherrii</name>
    <dbReference type="NCBI Taxonomy" id="28084"/>
    <lineage>
        <taxon>Bacteria</taxon>
        <taxon>Pseudomonadati</taxon>
        <taxon>Pseudomonadota</taxon>
        <taxon>Gammaproteobacteria</taxon>
        <taxon>Legionellales</taxon>
        <taxon>Legionellaceae</taxon>
        <taxon>Legionella</taxon>
    </lineage>
</organism>
<dbReference type="InterPro" id="IPR000878">
    <property type="entry name" value="4pyrrol_Mease"/>
</dbReference>
<dbReference type="Pfam" id="PF00590">
    <property type="entry name" value="TP_methylase"/>
    <property type="match status" value="1"/>
</dbReference>